<dbReference type="Proteomes" id="UP000285190">
    <property type="component" value="Unassembled WGS sequence"/>
</dbReference>
<comment type="caution">
    <text evidence="1">The sequence shown here is derived from an EMBL/GenBank/DDBJ whole genome shotgun (WGS) entry which is preliminary data.</text>
</comment>
<dbReference type="AlphaFoldDB" id="A0A418WXM6"/>
<organism evidence="1 2">
    <name type="scientific">Noviherbaspirillum cavernae</name>
    <dbReference type="NCBI Taxonomy" id="2320862"/>
    <lineage>
        <taxon>Bacteria</taxon>
        <taxon>Pseudomonadati</taxon>
        <taxon>Pseudomonadota</taxon>
        <taxon>Betaproteobacteria</taxon>
        <taxon>Burkholderiales</taxon>
        <taxon>Oxalobacteraceae</taxon>
        <taxon>Noviherbaspirillum</taxon>
    </lineage>
</organism>
<evidence type="ECO:0000313" key="2">
    <source>
        <dbReference type="Proteomes" id="UP000285190"/>
    </source>
</evidence>
<keyword evidence="2" id="KW-1185">Reference proteome</keyword>
<evidence type="ECO:0000313" key="1">
    <source>
        <dbReference type="EMBL" id="RJG04976.1"/>
    </source>
</evidence>
<gene>
    <name evidence="1" type="ORF">D3870_02170</name>
</gene>
<sequence length="138" mass="15000">MAALSVNAECRITSVRGDDIAAAFKRHGGWKFSEQKYNSLCAKLNRAKARIQINAMATVLANQSIGWATLSVIDFDTGIATGDFASMNTQVNTYASQDKANEIMVDAINAAAENWDGIDSALASLEAERKKVRNTQRK</sequence>
<name>A0A418WXM6_9BURK</name>
<proteinExistence type="predicted"/>
<accession>A0A418WXM6</accession>
<protein>
    <submittedName>
        <fullName evidence="1">Uncharacterized protein</fullName>
    </submittedName>
</protein>
<reference evidence="1 2" key="1">
    <citation type="submission" date="2018-09" db="EMBL/GenBank/DDBJ databases">
        <authorList>
            <person name="Zhu H."/>
        </authorList>
    </citation>
    <scope>NUCLEOTIDE SEQUENCE [LARGE SCALE GENOMIC DNA]</scope>
    <source>
        <strain evidence="1 2">K2R10-39</strain>
    </source>
</reference>
<dbReference type="EMBL" id="QYUN01000002">
    <property type="protein sequence ID" value="RJG04976.1"/>
    <property type="molecule type" value="Genomic_DNA"/>
</dbReference>